<dbReference type="InterPro" id="IPR036259">
    <property type="entry name" value="MFS_trans_sf"/>
</dbReference>
<evidence type="ECO:0000259" key="7">
    <source>
        <dbReference type="PROSITE" id="PS50850"/>
    </source>
</evidence>
<dbReference type="RefSeq" id="WP_262874118.1">
    <property type="nucleotide sequence ID" value="NZ_BAABKW010000012.1"/>
</dbReference>
<comment type="subcellular location">
    <subcellularLocation>
        <location evidence="1">Cell membrane</location>
        <topology evidence="1">Multi-pass membrane protein</topology>
    </subcellularLocation>
</comment>
<keyword evidence="4 6" id="KW-1133">Transmembrane helix</keyword>
<keyword evidence="3 6" id="KW-0812">Transmembrane</keyword>
<dbReference type="InterPro" id="IPR050495">
    <property type="entry name" value="ATG22/LtaA_families"/>
</dbReference>
<feature type="transmembrane region" description="Helical" evidence="6">
    <location>
        <begin position="139"/>
        <end position="158"/>
    </location>
</feature>
<accession>A0ABW2HGQ7</accession>
<reference evidence="9" key="1">
    <citation type="journal article" date="2019" name="Int. J. Syst. Evol. Microbiol.">
        <title>The Global Catalogue of Microorganisms (GCM) 10K type strain sequencing project: providing services to taxonomists for standard genome sequencing and annotation.</title>
        <authorList>
            <consortium name="The Broad Institute Genomics Platform"/>
            <consortium name="The Broad Institute Genome Sequencing Center for Infectious Disease"/>
            <person name="Wu L."/>
            <person name="Ma J."/>
        </authorList>
    </citation>
    <scope>NUCLEOTIDE SEQUENCE [LARGE SCALE GENOMIC DNA]</scope>
    <source>
        <strain evidence="9">CGMCC 1.15772</strain>
    </source>
</reference>
<dbReference type="Proteomes" id="UP001596507">
    <property type="component" value="Unassembled WGS sequence"/>
</dbReference>
<keyword evidence="5 6" id="KW-0472">Membrane</keyword>
<dbReference type="PROSITE" id="PS50850">
    <property type="entry name" value="MFS"/>
    <property type="match status" value="1"/>
</dbReference>
<evidence type="ECO:0000313" key="9">
    <source>
        <dbReference type="Proteomes" id="UP001596507"/>
    </source>
</evidence>
<evidence type="ECO:0000256" key="4">
    <source>
        <dbReference type="ARBA" id="ARBA00022989"/>
    </source>
</evidence>
<feature type="domain" description="Major facilitator superfamily (MFS) profile" evidence="7">
    <location>
        <begin position="271"/>
        <end position="458"/>
    </location>
</feature>
<dbReference type="Pfam" id="PF11700">
    <property type="entry name" value="ATG22"/>
    <property type="match status" value="1"/>
</dbReference>
<proteinExistence type="predicted"/>
<feature type="transmembrane region" description="Helical" evidence="6">
    <location>
        <begin position="82"/>
        <end position="102"/>
    </location>
</feature>
<feature type="transmembrane region" description="Helical" evidence="6">
    <location>
        <begin position="361"/>
        <end position="377"/>
    </location>
</feature>
<sequence>MTEATTAVVPRKQVFSWALWDWATQPFNSVILTFVWVSLYLVSDSFLPDSVAAQNADGELVCSRAADAATEYCRGLSDLSEWYGWITFAAGILVLVLAPVLGQRSDARGTKKRWVVGATVALALAQFALFFVYSEPQYFWFGAIVVALGSVASEIGGVNYNAMLVQVSTPRTVGRVSGLGWGLGYIGGILALVVVVVLTQLDWFGIDVSNGLAYRLIAVGAAVWTIVFALPFFFNVPETPGRDDRPKVGFFQSYAVLAHDIVGLFRTHRPTFWFLIASAVYRDGLAGVFAFGGVLAAVSFGFSATEVMLFGIALNIVAGISTIIAGRLDDRFGARAVIVAALSILIVSALFVFVFREEGKLIFWIGGIVLSAAVGPAQASSRSLLARVAPEGMQGEIFGLYATTGRVMSFLSPLLWSLFIGWFGATHFGILGLVIILALGLGLLLLVKLPKHVPAPRE</sequence>
<evidence type="ECO:0000313" key="8">
    <source>
        <dbReference type="EMBL" id="MFC7269193.1"/>
    </source>
</evidence>
<feature type="transmembrane region" description="Helical" evidence="6">
    <location>
        <begin position="332"/>
        <end position="355"/>
    </location>
</feature>
<evidence type="ECO:0000256" key="5">
    <source>
        <dbReference type="ARBA" id="ARBA00023136"/>
    </source>
</evidence>
<feature type="transmembrane region" description="Helical" evidence="6">
    <location>
        <begin position="19"/>
        <end position="42"/>
    </location>
</feature>
<dbReference type="SUPFAM" id="SSF103473">
    <property type="entry name" value="MFS general substrate transporter"/>
    <property type="match status" value="1"/>
</dbReference>
<dbReference type="InterPro" id="IPR024671">
    <property type="entry name" value="Atg22-like"/>
</dbReference>
<evidence type="ECO:0000256" key="3">
    <source>
        <dbReference type="ARBA" id="ARBA00022692"/>
    </source>
</evidence>
<feature type="transmembrane region" description="Helical" evidence="6">
    <location>
        <begin position="428"/>
        <end position="447"/>
    </location>
</feature>
<protein>
    <submittedName>
        <fullName evidence="8">MFS transporter</fullName>
    </submittedName>
</protein>
<feature type="transmembrane region" description="Helical" evidence="6">
    <location>
        <begin position="179"/>
        <end position="201"/>
    </location>
</feature>
<evidence type="ECO:0000256" key="6">
    <source>
        <dbReference type="SAM" id="Phobius"/>
    </source>
</evidence>
<organism evidence="8 9">
    <name type="scientific">Microbacterium fluvii</name>
    <dbReference type="NCBI Taxonomy" id="415215"/>
    <lineage>
        <taxon>Bacteria</taxon>
        <taxon>Bacillati</taxon>
        <taxon>Actinomycetota</taxon>
        <taxon>Actinomycetes</taxon>
        <taxon>Micrococcales</taxon>
        <taxon>Microbacteriaceae</taxon>
        <taxon>Microbacterium</taxon>
    </lineage>
</organism>
<evidence type="ECO:0000256" key="2">
    <source>
        <dbReference type="ARBA" id="ARBA00022448"/>
    </source>
</evidence>
<dbReference type="EMBL" id="JBHTBE010000002">
    <property type="protein sequence ID" value="MFC7269193.1"/>
    <property type="molecule type" value="Genomic_DNA"/>
</dbReference>
<dbReference type="InterPro" id="IPR020846">
    <property type="entry name" value="MFS_dom"/>
</dbReference>
<feature type="transmembrane region" description="Helical" evidence="6">
    <location>
        <begin position="272"/>
        <end position="301"/>
    </location>
</feature>
<dbReference type="Gene3D" id="1.20.1250.20">
    <property type="entry name" value="MFS general substrate transporter like domains"/>
    <property type="match status" value="1"/>
</dbReference>
<feature type="transmembrane region" description="Helical" evidence="6">
    <location>
        <begin position="114"/>
        <end position="133"/>
    </location>
</feature>
<keyword evidence="2" id="KW-0813">Transport</keyword>
<feature type="transmembrane region" description="Helical" evidence="6">
    <location>
        <begin position="213"/>
        <end position="236"/>
    </location>
</feature>
<comment type="caution">
    <text evidence="8">The sequence shown here is derived from an EMBL/GenBank/DDBJ whole genome shotgun (WGS) entry which is preliminary data.</text>
</comment>
<gene>
    <name evidence="8" type="ORF">ACFQRL_09505</name>
</gene>
<evidence type="ECO:0000256" key="1">
    <source>
        <dbReference type="ARBA" id="ARBA00004651"/>
    </source>
</evidence>
<keyword evidence="9" id="KW-1185">Reference proteome</keyword>
<dbReference type="PANTHER" id="PTHR23519:SF1">
    <property type="entry name" value="AUTOPHAGY-RELATED PROTEIN 22"/>
    <property type="match status" value="1"/>
</dbReference>
<dbReference type="PANTHER" id="PTHR23519">
    <property type="entry name" value="AUTOPHAGY-RELATED PROTEIN 22"/>
    <property type="match status" value="1"/>
</dbReference>
<feature type="transmembrane region" description="Helical" evidence="6">
    <location>
        <begin position="307"/>
        <end position="325"/>
    </location>
</feature>
<name>A0ABW2HGQ7_9MICO</name>